<evidence type="ECO:0000259" key="2">
    <source>
        <dbReference type="PROSITE" id="PS50043"/>
    </source>
</evidence>
<dbReference type="CDD" id="cd06170">
    <property type="entry name" value="LuxR_C_like"/>
    <property type="match status" value="1"/>
</dbReference>
<sequence length="911" mass="94192">MTAQDSLRLYGRTTELADVAALLERLRSGPGGALVVAGDPGLGRSALLEHATRGFGAGPALLVRADPGEPGGRHLPSGGLRSMLASHTRVLGPAPRFPDGPPEPAELLDALGSRRGAGEPLLVCVDDADLWDAGSRAALGFAARRAGRLRGVGLLLAVAGRRVDSPEFAGVPSVRLRPLDDVAAGALLDELTGGSCPAAVREELLHEAAGNPALLTALTDRLTVPQLSGVEPLPRPLADGDVLMRVAGGRLAELAPESGTLLLLVAAAQELAPDGPGADAALVLRAAAAAGVPARALDQAEAAGIVRSAGSRIRFDDPLLRRAVHAGAPLSRRRTAHSLLAAALHGVRHRLPRLLHRAMAAQGPDPRLAAVLAAVASAPDLRAGHGELAVALSRAGELSAAGSARTARFAAAAEHARLAGLPHRARELLAAADEGPAHDAVRGSAELVRGTLTLQDGPVGDAYGSLVLAASLLGPYDPERALVARLTALAAAWSGGDLAACVAGLSGVGPGPADDYRTGMLAALNARLDEARAPLRRVMERAEAESDPERLVQAGSAALVLGNIAGACHLGARALAAARAHDAAVYVPRALEQLAYAELRAGRHSRARAHAEEGLRVAHRAGQRNTAAHHHAVLAFVAAVEGDAAAVERHADAAMAVAGPHGLAQAATLAEWARGLGDLGRGLAAEAVARFGPLVRPGHRTGHFALRWLALPCFVEAAVLAGERDETAAAVEEFALWAAQGADPQASAQLARCRALLAPVAAAEEHWAQALARHELAGGDFERGRTLLLYGKWLRRRRRLREARGRLRDALCAFERCGALVWADQTRAELRATGGATGGSAGPLERLTPQQLRIARCVADGATNREVALRLSVSPRTVDHHLRNVFAALGVRSRVELSRLVDRAETGAAPG</sequence>
<evidence type="ECO:0000313" key="3">
    <source>
        <dbReference type="EMBL" id="QNP67710.1"/>
    </source>
</evidence>
<dbReference type="Gene3D" id="1.10.10.10">
    <property type="entry name" value="Winged helix-like DNA-binding domain superfamily/Winged helix DNA-binding domain"/>
    <property type="match status" value="1"/>
</dbReference>
<feature type="domain" description="HTH luxR-type" evidence="2">
    <location>
        <begin position="840"/>
        <end position="905"/>
    </location>
</feature>
<dbReference type="AlphaFoldDB" id="A0A7H0I4J4"/>
<dbReference type="SMART" id="SM00421">
    <property type="entry name" value="HTH_LUXR"/>
    <property type="match status" value="1"/>
</dbReference>
<reference evidence="3 4" key="1">
    <citation type="submission" date="2020-08" db="EMBL/GenBank/DDBJ databases">
        <title>A novel species.</title>
        <authorList>
            <person name="Gao J."/>
        </authorList>
    </citation>
    <scope>NUCLEOTIDE SEQUENCE [LARGE SCALE GENOMIC DNA]</scope>
    <source>
        <strain evidence="3 4">CRPJ-33</strain>
    </source>
</reference>
<dbReference type="PANTHER" id="PTHR43214:SF42">
    <property type="entry name" value="TRANSCRIPTIONAL REGULATORY PROTEIN DESR"/>
    <property type="match status" value="1"/>
</dbReference>
<dbReference type="SUPFAM" id="SSF46894">
    <property type="entry name" value="C-terminal effector domain of the bipartite response regulators"/>
    <property type="match status" value="1"/>
</dbReference>
<dbReference type="InterPro" id="IPR039420">
    <property type="entry name" value="WalR-like"/>
</dbReference>
<dbReference type="EMBL" id="CP060825">
    <property type="protein sequence ID" value="QNP67710.1"/>
    <property type="molecule type" value="Genomic_DNA"/>
</dbReference>
<dbReference type="KEGG" id="sgj:IAG43_31625"/>
<organism evidence="3 4">
    <name type="scientific">Streptomyces genisteinicus</name>
    <dbReference type="NCBI Taxonomy" id="2768068"/>
    <lineage>
        <taxon>Bacteria</taxon>
        <taxon>Bacillati</taxon>
        <taxon>Actinomycetota</taxon>
        <taxon>Actinomycetes</taxon>
        <taxon>Kitasatosporales</taxon>
        <taxon>Streptomycetaceae</taxon>
        <taxon>Streptomyces</taxon>
    </lineage>
</organism>
<dbReference type="PRINTS" id="PR00038">
    <property type="entry name" value="HTHLUXR"/>
</dbReference>
<dbReference type="Proteomes" id="UP000516230">
    <property type="component" value="Chromosome"/>
</dbReference>
<evidence type="ECO:0000313" key="4">
    <source>
        <dbReference type="Proteomes" id="UP000516230"/>
    </source>
</evidence>
<dbReference type="InterPro" id="IPR036388">
    <property type="entry name" value="WH-like_DNA-bd_sf"/>
</dbReference>
<dbReference type="Pfam" id="PF13191">
    <property type="entry name" value="AAA_16"/>
    <property type="match status" value="1"/>
</dbReference>
<name>A0A7H0I4J4_9ACTN</name>
<dbReference type="PANTHER" id="PTHR43214">
    <property type="entry name" value="TWO-COMPONENT RESPONSE REGULATOR"/>
    <property type="match status" value="1"/>
</dbReference>
<accession>A0A7H0I4J4</accession>
<keyword evidence="4" id="KW-1185">Reference proteome</keyword>
<gene>
    <name evidence="3" type="ORF">IAG43_31625</name>
</gene>
<evidence type="ECO:0000256" key="1">
    <source>
        <dbReference type="ARBA" id="ARBA00023125"/>
    </source>
</evidence>
<dbReference type="GO" id="GO:0006355">
    <property type="term" value="P:regulation of DNA-templated transcription"/>
    <property type="evidence" value="ECO:0007669"/>
    <property type="project" value="InterPro"/>
</dbReference>
<dbReference type="PROSITE" id="PS50043">
    <property type="entry name" value="HTH_LUXR_2"/>
    <property type="match status" value="1"/>
</dbReference>
<dbReference type="InterPro" id="IPR041664">
    <property type="entry name" value="AAA_16"/>
</dbReference>
<dbReference type="InterPro" id="IPR016032">
    <property type="entry name" value="Sig_transdc_resp-reg_C-effctor"/>
</dbReference>
<dbReference type="GO" id="GO:0003677">
    <property type="term" value="F:DNA binding"/>
    <property type="evidence" value="ECO:0007669"/>
    <property type="project" value="UniProtKB-KW"/>
</dbReference>
<proteinExistence type="predicted"/>
<keyword evidence="1" id="KW-0238">DNA-binding</keyword>
<dbReference type="Pfam" id="PF00196">
    <property type="entry name" value="GerE"/>
    <property type="match status" value="1"/>
</dbReference>
<dbReference type="InterPro" id="IPR000792">
    <property type="entry name" value="Tscrpt_reg_LuxR_C"/>
</dbReference>
<protein>
    <submittedName>
        <fullName evidence="3">Helix-turn-helix domain-containing protein</fullName>
    </submittedName>
</protein>